<evidence type="ECO:0000256" key="4">
    <source>
        <dbReference type="ARBA" id="ARBA00022989"/>
    </source>
</evidence>
<dbReference type="GO" id="GO:0016020">
    <property type="term" value="C:membrane"/>
    <property type="evidence" value="ECO:0007669"/>
    <property type="project" value="UniProtKB-SubCell"/>
</dbReference>
<comment type="similarity">
    <text evidence="2">Belongs to the major facilitator superfamily. Proton-dependent oligopeptide transporter (POT/PTR) (TC 2.A.17) family.</text>
</comment>
<feature type="transmembrane region" description="Helical" evidence="7">
    <location>
        <begin position="492"/>
        <end position="517"/>
    </location>
</feature>
<evidence type="ECO:0000256" key="1">
    <source>
        <dbReference type="ARBA" id="ARBA00004141"/>
    </source>
</evidence>
<gene>
    <name evidence="8" type="ORF">C2S53_004848</name>
</gene>
<evidence type="ECO:0000313" key="9">
    <source>
        <dbReference type="Proteomes" id="UP001190926"/>
    </source>
</evidence>
<evidence type="ECO:0000256" key="3">
    <source>
        <dbReference type="ARBA" id="ARBA00022692"/>
    </source>
</evidence>
<feature type="transmembrane region" description="Helical" evidence="7">
    <location>
        <begin position="461"/>
        <end position="480"/>
    </location>
</feature>
<feature type="transmembrane region" description="Helical" evidence="7">
    <location>
        <begin position="146"/>
        <end position="171"/>
    </location>
</feature>
<proteinExistence type="inferred from homology"/>
<accession>A0AAD4JHV6</accession>
<evidence type="ECO:0000256" key="7">
    <source>
        <dbReference type="SAM" id="Phobius"/>
    </source>
</evidence>
<dbReference type="GO" id="GO:0022857">
    <property type="term" value="F:transmembrane transporter activity"/>
    <property type="evidence" value="ECO:0007669"/>
    <property type="project" value="InterPro"/>
</dbReference>
<organism evidence="8 9">
    <name type="scientific">Perilla frutescens var. hirtella</name>
    <name type="common">Perilla citriodora</name>
    <name type="synonym">Perilla setoyensis</name>
    <dbReference type="NCBI Taxonomy" id="608512"/>
    <lineage>
        <taxon>Eukaryota</taxon>
        <taxon>Viridiplantae</taxon>
        <taxon>Streptophyta</taxon>
        <taxon>Embryophyta</taxon>
        <taxon>Tracheophyta</taxon>
        <taxon>Spermatophyta</taxon>
        <taxon>Magnoliopsida</taxon>
        <taxon>eudicotyledons</taxon>
        <taxon>Gunneridae</taxon>
        <taxon>Pentapetalae</taxon>
        <taxon>asterids</taxon>
        <taxon>lamiids</taxon>
        <taxon>Lamiales</taxon>
        <taxon>Lamiaceae</taxon>
        <taxon>Nepetoideae</taxon>
        <taxon>Elsholtzieae</taxon>
        <taxon>Perilla</taxon>
    </lineage>
</organism>
<dbReference type="SUPFAM" id="SSF103473">
    <property type="entry name" value="MFS general substrate transporter"/>
    <property type="match status" value="1"/>
</dbReference>
<feature type="transmembrane region" description="Helical" evidence="7">
    <location>
        <begin position="217"/>
        <end position="237"/>
    </location>
</feature>
<keyword evidence="5 7" id="KW-0472">Membrane</keyword>
<evidence type="ECO:0000256" key="5">
    <source>
        <dbReference type="ARBA" id="ARBA00023136"/>
    </source>
</evidence>
<keyword evidence="3 7" id="KW-0812">Transmembrane</keyword>
<name>A0AAD4JHV6_PERFH</name>
<keyword evidence="9" id="KW-1185">Reference proteome</keyword>
<dbReference type="InterPro" id="IPR000109">
    <property type="entry name" value="POT_fam"/>
</dbReference>
<feature type="transmembrane region" description="Helical" evidence="7">
    <location>
        <begin position="83"/>
        <end position="104"/>
    </location>
</feature>
<feature type="transmembrane region" description="Helical" evidence="7">
    <location>
        <begin position="409"/>
        <end position="429"/>
    </location>
</feature>
<dbReference type="AlphaFoldDB" id="A0AAD4JHV6"/>
<feature type="transmembrane region" description="Helical" evidence="7">
    <location>
        <begin position="537"/>
        <end position="555"/>
    </location>
</feature>
<reference evidence="8 9" key="1">
    <citation type="journal article" date="2021" name="Nat. Commun.">
        <title>Incipient diploidization of the medicinal plant Perilla within 10,000 years.</title>
        <authorList>
            <person name="Zhang Y."/>
            <person name="Shen Q."/>
            <person name="Leng L."/>
            <person name="Zhang D."/>
            <person name="Chen S."/>
            <person name="Shi Y."/>
            <person name="Ning Z."/>
            <person name="Chen S."/>
        </authorList>
    </citation>
    <scope>NUCLEOTIDE SEQUENCE [LARGE SCALE GENOMIC DNA]</scope>
    <source>
        <strain evidence="9">cv. PC099</strain>
    </source>
</reference>
<evidence type="ECO:0000256" key="6">
    <source>
        <dbReference type="ARBA" id="ARBA00044504"/>
    </source>
</evidence>
<dbReference type="InterPro" id="IPR036259">
    <property type="entry name" value="MFS_trans_sf"/>
</dbReference>
<dbReference type="Gene3D" id="1.20.1250.20">
    <property type="entry name" value="MFS general substrate transporter like domains"/>
    <property type="match status" value="1"/>
</dbReference>
<evidence type="ECO:0000313" key="8">
    <source>
        <dbReference type="EMBL" id="KAH6834046.1"/>
    </source>
</evidence>
<comment type="caution">
    <text evidence="8">The sequence shown here is derived from an EMBL/GenBank/DDBJ whole genome shotgun (WGS) entry which is preliminary data.</text>
</comment>
<sequence length="569" mass="61961">MTINTTAGDEICEAATPLLNDVVVPCSVDFTGRQSVRSKSGCWKSSSFLIAVGMAERFAYYGISLNMVSYLTGNLGLPTASAAAILNAWYGTSSLLPILGAYVADAFSGRFRMIVAACVLYVAALGFLTISASLNSYTSSPNQLELIFFFVSFSLVAFAQAGYLPCVQAFAADQFDEEDEDEHKAKSSFFNWWNCFSSAVILLPLLVLTYIQDNVSWELGFGIPAIIMCFSLIVFLIGSRTYRFRKNGDGTNPFVRIYRVFARAAKNCRVAPDEATSVEEEEDSRTLPHGGAQIGFLNKALLASSNGLTDNEKICSIADVEDAESILRLAPLWFSCLGYAIIYAQPSTLFTKQAATLDRHITPGFQIPAASLQYCFIAAPFMVSIPIYDRVFVPVARSVTGVRSGITMLQRVGTGLVLSLASIVSAAVVERKRLGVARECGLVDEPTAMVPMSVWWLAPQYVLSGIADVFAIVGLQEFFYDQVPSELRSIGLALYISILGTGNLISSFLISSIQNVTSGNSSGGWFSDNLNRAHLDYFYWVLAGLSAAGFVAFVCSTKSYVYKRGFFQY</sequence>
<dbReference type="Pfam" id="PF00854">
    <property type="entry name" value="PTR2"/>
    <property type="match status" value="1"/>
</dbReference>
<feature type="transmembrane region" description="Helical" evidence="7">
    <location>
        <begin position="111"/>
        <end position="134"/>
    </location>
</feature>
<protein>
    <submittedName>
        <fullName evidence="8">Major facilitator superfamily protein</fullName>
    </submittedName>
</protein>
<feature type="transmembrane region" description="Helical" evidence="7">
    <location>
        <begin position="192"/>
        <end position="211"/>
    </location>
</feature>
<comment type="subcellular location">
    <subcellularLocation>
        <location evidence="1">Membrane</location>
        <topology evidence="1">Multi-pass membrane protein</topology>
    </subcellularLocation>
</comment>
<dbReference type="EMBL" id="SDAM02000053">
    <property type="protein sequence ID" value="KAH6834046.1"/>
    <property type="molecule type" value="Genomic_DNA"/>
</dbReference>
<keyword evidence="4 7" id="KW-1133">Transmembrane helix</keyword>
<dbReference type="Proteomes" id="UP001190926">
    <property type="component" value="Unassembled WGS sequence"/>
</dbReference>
<comment type="similarity">
    <text evidence="6">Belongs to the major facilitator superfamily. Phosphate:H(+) symporter (TC 2.A.1.9) family.</text>
</comment>
<evidence type="ECO:0000256" key="2">
    <source>
        <dbReference type="ARBA" id="ARBA00005982"/>
    </source>
</evidence>
<dbReference type="PANTHER" id="PTHR11654">
    <property type="entry name" value="OLIGOPEPTIDE TRANSPORTER-RELATED"/>
    <property type="match status" value="1"/>
</dbReference>